<organism evidence="7 8">
    <name type="scientific">Roseateles chitinivorans</name>
    <dbReference type="NCBI Taxonomy" id="2917965"/>
    <lineage>
        <taxon>Bacteria</taxon>
        <taxon>Pseudomonadati</taxon>
        <taxon>Pseudomonadota</taxon>
        <taxon>Betaproteobacteria</taxon>
        <taxon>Burkholderiales</taxon>
        <taxon>Sphaerotilaceae</taxon>
        <taxon>Roseateles</taxon>
    </lineage>
</organism>
<dbReference type="PROSITE" id="PS51257">
    <property type="entry name" value="PROKAR_LIPOPROTEIN"/>
    <property type="match status" value="1"/>
</dbReference>
<evidence type="ECO:0000256" key="5">
    <source>
        <dbReference type="SAM" id="SignalP"/>
    </source>
</evidence>
<sequence>MPRAARAALAARLSVPMSAVLLAFGLTGCGPAPDEPLRRWQVDTADLARGRTLMTHYQCGSCHAVPGVPGGAERAPELARFGRRSYIAGQLPNTPETLQRWLLDPPGMVPGTTMPRLGLSERDARDIAGYLLSLQ</sequence>
<dbReference type="PROSITE" id="PS51007">
    <property type="entry name" value="CYTC"/>
    <property type="match status" value="1"/>
</dbReference>
<evidence type="ECO:0000313" key="8">
    <source>
        <dbReference type="Proteomes" id="UP000231501"/>
    </source>
</evidence>
<evidence type="ECO:0000313" key="7">
    <source>
        <dbReference type="EMBL" id="PIM51636.1"/>
    </source>
</evidence>
<protein>
    <submittedName>
        <fullName evidence="7">Cytochrome C</fullName>
    </submittedName>
</protein>
<dbReference type="GO" id="GO:0020037">
    <property type="term" value="F:heme binding"/>
    <property type="evidence" value="ECO:0007669"/>
    <property type="project" value="InterPro"/>
</dbReference>
<dbReference type="AlphaFoldDB" id="A0A2G9C5D0"/>
<comment type="caution">
    <text evidence="7">The sequence shown here is derived from an EMBL/GenBank/DDBJ whole genome shotgun (WGS) entry which is preliminary data.</text>
</comment>
<gene>
    <name evidence="7" type="ORF">CS062_18650</name>
</gene>
<dbReference type="InterPro" id="IPR036909">
    <property type="entry name" value="Cyt_c-like_dom_sf"/>
</dbReference>
<dbReference type="OrthoDB" id="3540130at2"/>
<dbReference type="Pfam" id="PF00034">
    <property type="entry name" value="Cytochrom_C"/>
    <property type="match status" value="1"/>
</dbReference>
<dbReference type="Gene3D" id="1.10.760.10">
    <property type="entry name" value="Cytochrome c-like domain"/>
    <property type="match status" value="1"/>
</dbReference>
<keyword evidence="2 4" id="KW-0479">Metal-binding</keyword>
<dbReference type="Proteomes" id="UP000231501">
    <property type="component" value="Unassembled WGS sequence"/>
</dbReference>
<evidence type="ECO:0000256" key="1">
    <source>
        <dbReference type="ARBA" id="ARBA00022617"/>
    </source>
</evidence>
<keyword evidence="5" id="KW-0732">Signal</keyword>
<accession>A0A2G9C5D0</accession>
<keyword evidence="3 4" id="KW-0408">Iron</keyword>
<dbReference type="GO" id="GO:0046872">
    <property type="term" value="F:metal ion binding"/>
    <property type="evidence" value="ECO:0007669"/>
    <property type="project" value="UniProtKB-KW"/>
</dbReference>
<evidence type="ECO:0000256" key="3">
    <source>
        <dbReference type="ARBA" id="ARBA00023004"/>
    </source>
</evidence>
<keyword evidence="1 4" id="KW-0349">Heme</keyword>
<dbReference type="InterPro" id="IPR009056">
    <property type="entry name" value="Cyt_c-like_dom"/>
</dbReference>
<evidence type="ECO:0000259" key="6">
    <source>
        <dbReference type="PROSITE" id="PS51007"/>
    </source>
</evidence>
<dbReference type="SUPFAM" id="SSF46626">
    <property type="entry name" value="Cytochrome c"/>
    <property type="match status" value="1"/>
</dbReference>
<dbReference type="EMBL" id="PEOG01000057">
    <property type="protein sequence ID" value="PIM51636.1"/>
    <property type="molecule type" value="Genomic_DNA"/>
</dbReference>
<feature type="chain" id="PRO_5013923593" evidence="5">
    <location>
        <begin position="24"/>
        <end position="135"/>
    </location>
</feature>
<feature type="domain" description="Cytochrome c" evidence="6">
    <location>
        <begin position="45"/>
        <end position="135"/>
    </location>
</feature>
<dbReference type="GO" id="GO:0009055">
    <property type="term" value="F:electron transfer activity"/>
    <property type="evidence" value="ECO:0007669"/>
    <property type="project" value="InterPro"/>
</dbReference>
<keyword evidence="8" id="KW-1185">Reference proteome</keyword>
<reference evidence="7 8" key="1">
    <citation type="submission" date="2017-11" db="EMBL/GenBank/DDBJ databases">
        <title>Draft genome sequence of Mitsuaria sp. HWN-4.</title>
        <authorList>
            <person name="Gundlapally S.R."/>
        </authorList>
    </citation>
    <scope>NUCLEOTIDE SEQUENCE [LARGE SCALE GENOMIC DNA]</scope>
    <source>
        <strain evidence="7 8">HWN-4</strain>
    </source>
</reference>
<feature type="signal peptide" evidence="5">
    <location>
        <begin position="1"/>
        <end position="23"/>
    </location>
</feature>
<evidence type="ECO:0000256" key="4">
    <source>
        <dbReference type="PROSITE-ProRule" id="PRU00433"/>
    </source>
</evidence>
<name>A0A2G9C5D0_9BURK</name>
<proteinExistence type="predicted"/>
<evidence type="ECO:0000256" key="2">
    <source>
        <dbReference type="ARBA" id="ARBA00022723"/>
    </source>
</evidence>